<keyword evidence="1" id="KW-1133">Transmembrane helix</keyword>
<gene>
    <name evidence="4" type="ORF">SAMN05216272_108293</name>
</gene>
<evidence type="ECO:0000259" key="3">
    <source>
        <dbReference type="Pfam" id="PF04536"/>
    </source>
</evidence>
<dbReference type="PANTHER" id="PTHR30373">
    <property type="entry name" value="UPF0603 PROTEIN YGCG"/>
    <property type="match status" value="1"/>
</dbReference>
<proteinExistence type="predicted"/>
<evidence type="ECO:0000256" key="1">
    <source>
        <dbReference type="SAM" id="Phobius"/>
    </source>
</evidence>
<keyword evidence="5" id="KW-1185">Reference proteome</keyword>
<accession>A0A1G8K6Y0</accession>
<dbReference type="InterPro" id="IPR007621">
    <property type="entry name" value="TPM_dom"/>
</dbReference>
<keyword evidence="2" id="KW-0732">Signal</keyword>
<dbReference type="RefSeq" id="WP_090265409.1">
    <property type="nucleotide sequence ID" value="NZ_FNDS01000008.1"/>
</dbReference>
<feature type="domain" description="TPM" evidence="3">
    <location>
        <begin position="33"/>
        <end position="155"/>
    </location>
</feature>
<protein>
    <recommendedName>
        <fullName evidence="3">TPM domain-containing protein</fullName>
    </recommendedName>
</protein>
<dbReference type="Proteomes" id="UP000199636">
    <property type="component" value="Unassembled WGS sequence"/>
</dbReference>
<feature type="chain" id="PRO_5011489671" description="TPM domain-containing protein" evidence="2">
    <location>
        <begin position="22"/>
        <end position="292"/>
    </location>
</feature>
<keyword evidence="1" id="KW-0812">Transmembrane</keyword>
<keyword evidence="1" id="KW-0472">Membrane</keyword>
<evidence type="ECO:0000313" key="4">
    <source>
        <dbReference type="EMBL" id="SDI39205.1"/>
    </source>
</evidence>
<dbReference type="Gene3D" id="3.10.310.50">
    <property type="match status" value="1"/>
</dbReference>
<evidence type="ECO:0000313" key="5">
    <source>
        <dbReference type="Proteomes" id="UP000199636"/>
    </source>
</evidence>
<dbReference type="AlphaFoldDB" id="A0A1G8K6Y0"/>
<dbReference type="EMBL" id="FNDS01000008">
    <property type="protein sequence ID" value="SDI39205.1"/>
    <property type="molecule type" value="Genomic_DNA"/>
</dbReference>
<reference evidence="5" key="1">
    <citation type="submission" date="2016-10" db="EMBL/GenBank/DDBJ databases">
        <authorList>
            <person name="Varghese N."/>
            <person name="Submissions S."/>
        </authorList>
    </citation>
    <scope>NUCLEOTIDE SEQUENCE [LARGE SCALE GENOMIC DNA]</scope>
    <source>
        <strain evidence="5">CCM 7469</strain>
    </source>
</reference>
<feature type="transmembrane region" description="Helical" evidence="1">
    <location>
        <begin position="233"/>
        <end position="253"/>
    </location>
</feature>
<name>A0A1G8K6Y0_9PSED</name>
<dbReference type="PANTHER" id="PTHR30373:SF2">
    <property type="entry name" value="UPF0603 PROTEIN YGCG"/>
    <property type="match status" value="1"/>
</dbReference>
<feature type="signal peptide" evidence="2">
    <location>
        <begin position="1"/>
        <end position="21"/>
    </location>
</feature>
<sequence length="292" mass="30213">MSPRRWLLLLALLCWGGLALAAQVAVPALNARVTDLTGTLDAVQRAKLEQQLAALEQRKGAQLAILLVPSSGDESIEQYAVRAFEQWKLGRKNIDDGVLLVVAKDDRALRIEVGYGLEGAITDVLAGRIIREQVVPRFQQGDYAGGIQAAVDSLETLINGEALPAPSGDDGSHLPGDPLAWLFVLTLGVPFLSGLLPVPLPQQKLARFLVYSVLVGVLSGLGSLFFFTGIGRVLLNGGIGFFFALAIYVLMLFRGGGGGMRGGGGFGGGLGGGGGFSGGGGTSGGGGASGRW</sequence>
<feature type="transmembrane region" description="Helical" evidence="1">
    <location>
        <begin position="208"/>
        <end position="227"/>
    </location>
</feature>
<dbReference type="Pfam" id="PF04536">
    <property type="entry name" value="TPM_phosphatase"/>
    <property type="match status" value="1"/>
</dbReference>
<evidence type="ECO:0000256" key="2">
    <source>
        <dbReference type="SAM" id="SignalP"/>
    </source>
</evidence>
<dbReference type="OrthoDB" id="9810918at2"/>
<organism evidence="4 5">
    <name type="scientific">Pseudomonas panipatensis</name>
    <dbReference type="NCBI Taxonomy" id="428992"/>
    <lineage>
        <taxon>Bacteria</taxon>
        <taxon>Pseudomonadati</taxon>
        <taxon>Pseudomonadota</taxon>
        <taxon>Gammaproteobacteria</taxon>
        <taxon>Pseudomonadales</taxon>
        <taxon>Pseudomonadaceae</taxon>
        <taxon>Pseudomonas</taxon>
    </lineage>
</organism>
<dbReference type="STRING" id="428992.SAMN05216272_108293"/>
<feature type="transmembrane region" description="Helical" evidence="1">
    <location>
        <begin position="179"/>
        <end position="196"/>
    </location>
</feature>